<sequence>MEKFNKLLHQISSALDPKDLENLIHICRIEESRRAAITSGHHLFDHLRHDCRISEDNVGYLKKILNTIKRRDLVHRVQRFEGLETADSSGIVVEADPIPEPSTSPKMNPLPKPNQPDNFNRGFVVEGSSAMWGDTGRKVQILVSEGSLRPCCAVYCPCVKMSCYKIHFCYVILIVLFLLAIIITSLFWYTNVPKVSEHLTTESSTRNSGKFVVVALIVTFPIFLLIVFFARKYWKNRHDAAVVYLNASTPRTITGVRNVGTMAKSEDLASPVVAQINPNCELEINDVRRTSGSVRYVGSLTTRDTEPMLCT</sequence>
<dbReference type="SUPFAM" id="SSF47986">
    <property type="entry name" value="DEATH domain"/>
    <property type="match status" value="1"/>
</dbReference>
<dbReference type="EMBL" id="CACRXK020000515">
    <property type="protein sequence ID" value="CAB3982551.1"/>
    <property type="molecule type" value="Genomic_DNA"/>
</dbReference>
<dbReference type="CDD" id="cd00045">
    <property type="entry name" value="DED"/>
    <property type="match status" value="1"/>
</dbReference>
<dbReference type="PANTHER" id="PTHR48169">
    <property type="entry name" value="DED DOMAIN-CONTAINING PROTEIN"/>
    <property type="match status" value="1"/>
</dbReference>
<dbReference type="GO" id="GO:0006915">
    <property type="term" value="P:apoptotic process"/>
    <property type="evidence" value="ECO:0007669"/>
    <property type="project" value="UniProtKB-KW"/>
</dbReference>
<comment type="caution">
    <text evidence="2">The sequence shown here is derived from an EMBL/GenBank/DDBJ whole genome shotgun (WGS) entry which is preliminary data.</text>
</comment>
<dbReference type="Gene3D" id="1.10.533.10">
    <property type="entry name" value="Death Domain, Fas"/>
    <property type="match status" value="1"/>
</dbReference>
<name>A0A7D9DDR5_PARCT</name>
<dbReference type="Proteomes" id="UP001152795">
    <property type="component" value="Unassembled WGS sequence"/>
</dbReference>
<keyword evidence="1" id="KW-0053">Apoptosis</keyword>
<keyword evidence="3" id="KW-1185">Reference proteome</keyword>
<dbReference type="OrthoDB" id="5985210at2759"/>
<dbReference type="InterPro" id="IPR001875">
    <property type="entry name" value="DED_dom"/>
</dbReference>
<dbReference type="PANTHER" id="PTHR48169:SF7">
    <property type="entry name" value="CASPASE 10"/>
    <property type="match status" value="1"/>
</dbReference>
<dbReference type="SMART" id="SM00031">
    <property type="entry name" value="DED"/>
    <property type="match status" value="1"/>
</dbReference>
<proteinExistence type="predicted"/>
<reference evidence="2" key="1">
    <citation type="submission" date="2020-04" db="EMBL/GenBank/DDBJ databases">
        <authorList>
            <person name="Alioto T."/>
            <person name="Alioto T."/>
            <person name="Gomez Garrido J."/>
        </authorList>
    </citation>
    <scope>NUCLEOTIDE SEQUENCE</scope>
    <source>
        <strain evidence="2">A484AB</strain>
    </source>
</reference>
<dbReference type="Pfam" id="PF01335">
    <property type="entry name" value="DED"/>
    <property type="match status" value="1"/>
</dbReference>
<evidence type="ECO:0000256" key="1">
    <source>
        <dbReference type="ARBA" id="ARBA00022703"/>
    </source>
</evidence>
<dbReference type="InterPro" id="IPR011029">
    <property type="entry name" value="DEATH-like_dom_sf"/>
</dbReference>
<dbReference type="GO" id="GO:0042981">
    <property type="term" value="P:regulation of apoptotic process"/>
    <property type="evidence" value="ECO:0007669"/>
    <property type="project" value="InterPro"/>
</dbReference>
<accession>A0A7D9DDR5</accession>
<organism evidence="2 3">
    <name type="scientific">Paramuricea clavata</name>
    <name type="common">Red gorgonian</name>
    <name type="synonym">Violescent sea-whip</name>
    <dbReference type="NCBI Taxonomy" id="317549"/>
    <lineage>
        <taxon>Eukaryota</taxon>
        <taxon>Metazoa</taxon>
        <taxon>Cnidaria</taxon>
        <taxon>Anthozoa</taxon>
        <taxon>Octocorallia</taxon>
        <taxon>Malacalcyonacea</taxon>
        <taxon>Plexauridae</taxon>
        <taxon>Paramuricea</taxon>
    </lineage>
</organism>
<evidence type="ECO:0000313" key="2">
    <source>
        <dbReference type="EMBL" id="CAB3982551.1"/>
    </source>
</evidence>
<protein>
    <submittedName>
        <fullName evidence="2">FAS-associated death domain</fullName>
    </submittedName>
</protein>
<dbReference type="AlphaFoldDB" id="A0A7D9DDR5"/>
<gene>
    <name evidence="2" type="ORF">PACLA_8A043289</name>
</gene>
<evidence type="ECO:0000313" key="3">
    <source>
        <dbReference type="Proteomes" id="UP001152795"/>
    </source>
</evidence>
<dbReference type="PROSITE" id="PS50168">
    <property type="entry name" value="DED"/>
    <property type="match status" value="1"/>
</dbReference>